<gene>
    <name evidence="3" type="ORF">EDB92DRAFT_704094</name>
</gene>
<keyword evidence="3" id="KW-0418">Kinase</keyword>
<sequence length="371" mass="43324">MPASTATNGFAYNESNDRQAGTLVMTERWWGDRYNEIAERGYKLRPRYHPQWEPSWFKTGKDFYTVEDGQATILRAAMDATRIRDGRPVMLKKVLLSDGPHELRINKLFSSPEHSRERDNHCAPLLDVIELSTRFESQQLMVFPLLRPFNQPRIQTFGEFAAFFTQICEGIQFMHQRNVAHRDCTANNIMFDSSKMYPKGFHPVKIDRNRNFKGTAKAYTRTQRPPRYYFIDFGLSRQYTSRDATDEPLRGGDKSAPEHRSGRRCNPFHTDIYYIGNLIRQEFVKKCNGFEFMKDLITSMTQDNPAERPPIEEVLQEFFRIRASLSKRKLRSAITSKNAPKVLGIFRQARQSVRTLRYVVSRRPAIPDPYT</sequence>
<evidence type="ECO:0000313" key="3">
    <source>
        <dbReference type="EMBL" id="KAH8990990.1"/>
    </source>
</evidence>
<evidence type="ECO:0000313" key="4">
    <source>
        <dbReference type="Proteomes" id="UP001201163"/>
    </source>
</evidence>
<dbReference type="SMART" id="SM00220">
    <property type="entry name" value="S_TKc"/>
    <property type="match status" value="1"/>
</dbReference>
<evidence type="ECO:0000259" key="2">
    <source>
        <dbReference type="PROSITE" id="PS50011"/>
    </source>
</evidence>
<dbReference type="GO" id="GO:0005634">
    <property type="term" value="C:nucleus"/>
    <property type="evidence" value="ECO:0007669"/>
    <property type="project" value="TreeGrafter"/>
</dbReference>
<accession>A0AAD4LHF8</accession>
<dbReference type="SUPFAM" id="SSF56112">
    <property type="entry name" value="Protein kinase-like (PK-like)"/>
    <property type="match status" value="1"/>
</dbReference>
<reference evidence="3" key="1">
    <citation type="submission" date="2022-01" db="EMBL/GenBank/DDBJ databases">
        <title>Comparative genomics reveals a dynamic genome evolution in the ectomycorrhizal milk-cap (Lactarius) mushrooms.</title>
        <authorList>
            <consortium name="DOE Joint Genome Institute"/>
            <person name="Lebreton A."/>
            <person name="Tang N."/>
            <person name="Kuo A."/>
            <person name="LaButti K."/>
            <person name="Drula E."/>
            <person name="Barry K."/>
            <person name="Clum A."/>
            <person name="Lipzen A."/>
            <person name="Mousain D."/>
            <person name="Ng V."/>
            <person name="Wang R."/>
            <person name="Wang X."/>
            <person name="Dai Y."/>
            <person name="Henrissat B."/>
            <person name="Grigoriev I.V."/>
            <person name="Guerin-Laguette A."/>
            <person name="Yu F."/>
            <person name="Martin F.M."/>
        </authorList>
    </citation>
    <scope>NUCLEOTIDE SEQUENCE</scope>
    <source>
        <strain evidence="3">QP</strain>
    </source>
</reference>
<dbReference type="PANTHER" id="PTHR44167">
    <property type="entry name" value="OVARIAN-SPECIFIC SERINE/THREONINE-PROTEIN KINASE LOK-RELATED"/>
    <property type="match status" value="1"/>
</dbReference>
<dbReference type="InterPro" id="IPR011009">
    <property type="entry name" value="Kinase-like_dom_sf"/>
</dbReference>
<dbReference type="InterPro" id="IPR000719">
    <property type="entry name" value="Prot_kinase_dom"/>
</dbReference>
<feature type="region of interest" description="Disordered" evidence="1">
    <location>
        <begin position="242"/>
        <end position="263"/>
    </location>
</feature>
<proteinExistence type="predicted"/>
<dbReference type="PROSITE" id="PS50011">
    <property type="entry name" value="PROTEIN_KINASE_DOM"/>
    <property type="match status" value="1"/>
</dbReference>
<dbReference type="PANTHER" id="PTHR44167:SF24">
    <property type="entry name" value="SERINE_THREONINE-PROTEIN KINASE CHK2"/>
    <property type="match status" value="1"/>
</dbReference>
<name>A0AAD4LHF8_9AGAM</name>
<feature type="domain" description="Protein kinase" evidence="2">
    <location>
        <begin position="1"/>
        <end position="371"/>
    </location>
</feature>
<protein>
    <submittedName>
        <fullName evidence="3">Kinase-like domain-containing protein</fullName>
    </submittedName>
</protein>
<comment type="caution">
    <text evidence="3">The sequence shown here is derived from an EMBL/GenBank/DDBJ whole genome shotgun (WGS) entry which is preliminary data.</text>
</comment>
<keyword evidence="4" id="KW-1185">Reference proteome</keyword>
<dbReference type="AlphaFoldDB" id="A0AAD4LHF8"/>
<dbReference type="Proteomes" id="UP001201163">
    <property type="component" value="Unassembled WGS sequence"/>
</dbReference>
<dbReference type="Gene3D" id="1.10.510.10">
    <property type="entry name" value="Transferase(Phosphotransferase) domain 1"/>
    <property type="match status" value="1"/>
</dbReference>
<organism evidence="3 4">
    <name type="scientific">Lactarius akahatsu</name>
    <dbReference type="NCBI Taxonomy" id="416441"/>
    <lineage>
        <taxon>Eukaryota</taxon>
        <taxon>Fungi</taxon>
        <taxon>Dikarya</taxon>
        <taxon>Basidiomycota</taxon>
        <taxon>Agaricomycotina</taxon>
        <taxon>Agaricomycetes</taxon>
        <taxon>Russulales</taxon>
        <taxon>Russulaceae</taxon>
        <taxon>Lactarius</taxon>
    </lineage>
</organism>
<dbReference type="GO" id="GO:0004674">
    <property type="term" value="F:protein serine/threonine kinase activity"/>
    <property type="evidence" value="ECO:0007669"/>
    <property type="project" value="TreeGrafter"/>
</dbReference>
<keyword evidence="3" id="KW-0808">Transferase</keyword>
<dbReference type="EMBL" id="JAKELL010000028">
    <property type="protein sequence ID" value="KAH8990990.1"/>
    <property type="molecule type" value="Genomic_DNA"/>
</dbReference>
<feature type="compositionally biased region" description="Basic and acidic residues" evidence="1">
    <location>
        <begin position="243"/>
        <end position="260"/>
    </location>
</feature>
<evidence type="ECO:0000256" key="1">
    <source>
        <dbReference type="SAM" id="MobiDB-lite"/>
    </source>
</evidence>
<dbReference type="GO" id="GO:0005524">
    <property type="term" value="F:ATP binding"/>
    <property type="evidence" value="ECO:0007669"/>
    <property type="project" value="InterPro"/>
</dbReference>
<dbReference type="GO" id="GO:0044773">
    <property type="term" value="P:mitotic DNA damage checkpoint signaling"/>
    <property type="evidence" value="ECO:0007669"/>
    <property type="project" value="TreeGrafter"/>
</dbReference>
<dbReference type="Pfam" id="PF00069">
    <property type="entry name" value="Pkinase"/>
    <property type="match status" value="1"/>
</dbReference>